<protein>
    <submittedName>
        <fullName evidence="8">LppP/LprE family lipoprotein</fullName>
    </submittedName>
</protein>
<proteinExistence type="predicted"/>
<dbReference type="Proteomes" id="UP001284601">
    <property type="component" value="Unassembled WGS sequence"/>
</dbReference>
<evidence type="ECO:0000256" key="2">
    <source>
        <dbReference type="ARBA" id="ARBA00022729"/>
    </source>
</evidence>
<sequence length="196" mass="20584">MSIARSTTITCALAALALGAAACGDSDDASTTVVERATVTRTVTVPARPTTPAPPPETTPATTPPPAAPLTLRAAEQVLDGRGFATLAERDWRPDQNLKVLLGVRRGVSDDGAQQAFFFVGDRFIGTDTRDPSGRIAVTAQSDDAITLAYGLYRPDDSIESPSGGETEVTYTWDGDRLSPQEPIPPSATDAALSRR</sequence>
<evidence type="ECO:0000256" key="7">
    <source>
        <dbReference type="SAM" id="SignalP"/>
    </source>
</evidence>
<reference evidence="9" key="1">
    <citation type="submission" date="2023-07" db="EMBL/GenBank/DDBJ databases">
        <title>Conexibacter stalactiti sp. nov., isolated from stalactites in a lava cave and emended description of the genus Conexibacter.</title>
        <authorList>
            <person name="Lee S.D."/>
        </authorList>
    </citation>
    <scope>NUCLEOTIDE SEQUENCE [LARGE SCALE GENOMIC DNA]</scope>
    <source>
        <strain evidence="9">KCTC 39840</strain>
    </source>
</reference>
<dbReference type="EMBL" id="JAWSTH010000144">
    <property type="protein sequence ID" value="MDW5598465.1"/>
    <property type="molecule type" value="Genomic_DNA"/>
</dbReference>
<name>A0ABU4HYT0_9ACTN</name>
<keyword evidence="2 7" id="KW-0732">Signal</keyword>
<organism evidence="8 9">
    <name type="scientific">Conexibacter stalactiti</name>
    <dbReference type="NCBI Taxonomy" id="1940611"/>
    <lineage>
        <taxon>Bacteria</taxon>
        <taxon>Bacillati</taxon>
        <taxon>Actinomycetota</taxon>
        <taxon>Thermoleophilia</taxon>
        <taxon>Solirubrobacterales</taxon>
        <taxon>Conexibacteraceae</taxon>
        <taxon>Conexibacter</taxon>
    </lineage>
</organism>
<keyword evidence="9" id="KW-1185">Reference proteome</keyword>
<comment type="caution">
    <text evidence="8">The sequence shown here is derived from an EMBL/GenBank/DDBJ whole genome shotgun (WGS) entry which is preliminary data.</text>
</comment>
<feature type="region of interest" description="Disordered" evidence="6">
    <location>
        <begin position="40"/>
        <end position="68"/>
    </location>
</feature>
<evidence type="ECO:0000256" key="6">
    <source>
        <dbReference type="SAM" id="MobiDB-lite"/>
    </source>
</evidence>
<accession>A0ABU4HYT0</accession>
<keyword evidence="3" id="KW-0472">Membrane</keyword>
<feature type="chain" id="PRO_5046668268" evidence="7">
    <location>
        <begin position="23"/>
        <end position="196"/>
    </location>
</feature>
<feature type="compositionally biased region" description="Pro residues" evidence="6">
    <location>
        <begin position="49"/>
        <end position="68"/>
    </location>
</feature>
<feature type="signal peptide" evidence="7">
    <location>
        <begin position="1"/>
        <end position="22"/>
    </location>
</feature>
<dbReference type="Pfam" id="PF14041">
    <property type="entry name" value="Lipoprotein_21"/>
    <property type="match status" value="1"/>
</dbReference>
<feature type="region of interest" description="Disordered" evidence="6">
    <location>
        <begin position="154"/>
        <end position="196"/>
    </location>
</feature>
<dbReference type="PROSITE" id="PS51257">
    <property type="entry name" value="PROKAR_LIPOPROTEIN"/>
    <property type="match status" value="1"/>
</dbReference>
<evidence type="ECO:0000256" key="1">
    <source>
        <dbReference type="ARBA" id="ARBA00022475"/>
    </source>
</evidence>
<keyword evidence="4" id="KW-0564">Palmitate</keyword>
<evidence type="ECO:0000313" key="8">
    <source>
        <dbReference type="EMBL" id="MDW5598465.1"/>
    </source>
</evidence>
<evidence type="ECO:0000256" key="5">
    <source>
        <dbReference type="ARBA" id="ARBA00023288"/>
    </source>
</evidence>
<evidence type="ECO:0000256" key="4">
    <source>
        <dbReference type="ARBA" id="ARBA00023139"/>
    </source>
</evidence>
<evidence type="ECO:0000313" key="9">
    <source>
        <dbReference type="Proteomes" id="UP001284601"/>
    </source>
</evidence>
<evidence type="ECO:0000256" key="3">
    <source>
        <dbReference type="ARBA" id="ARBA00023136"/>
    </source>
</evidence>
<keyword evidence="1" id="KW-1003">Cell membrane</keyword>
<dbReference type="RefSeq" id="WP_318600994.1">
    <property type="nucleotide sequence ID" value="NZ_JAWSTH010000144.1"/>
</dbReference>
<gene>
    <name evidence="8" type="ORF">R7226_29160</name>
</gene>
<keyword evidence="5 8" id="KW-0449">Lipoprotein</keyword>
<dbReference type="InterPro" id="IPR025971">
    <property type="entry name" value="LppP/LprE"/>
</dbReference>